<dbReference type="Proteomes" id="UP000191980">
    <property type="component" value="Unassembled WGS sequence"/>
</dbReference>
<accession>A0A1V8M1R0</accession>
<dbReference type="InterPro" id="IPR003731">
    <property type="entry name" value="Di-Nase_FeMo-co_biosynth"/>
</dbReference>
<dbReference type="Pfam" id="PF02579">
    <property type="entry name" value="Nitro_FeMo-Co"/>
    <property type="match status" value="1"/>
</dbReference>
<dbReference type="InterPro" id="IPR036105">
    <property type="entry name" value="DiNase_FeMo-co_biosyn_sf"/>
</dbReference>
<dbReference type="CDD" id="cd00853">
    <property type="entry name" value="NifX"/>
    <property type="match status" value="1"/>
</dbReference>
<protein>
    <recommendedName>
        <fullName evidence="7">Dinitrogenase iron-molybdenum cofactor biosynthesis protein</fullName>
    </recommendedName>
</protein>
<evidence type="ECO:0000259" key="4">
    <source>
        <dbReference type="Pfam" id="PF16844"/>
    </source>
</evidence>
<dbReference type="EMBL" id="LPUF01000003">
    <property type="protein sequence ID" value="OQK15500.1"/>
    <property type="molecule type" value="Genomic_DNA"/>
</dbReference>
<keyword evidence="2" id="KW-0535">Nitrogen fixation</keyword>
<keyword evidence="6" id="KW-1185">Reference proteome</keyword>
<gene>
    <name evidence="5" type="ORF">AU255_14835</name>
</gene>
<dbReference type="STRING" id="1420851.AU255_14835"/>
<evidence type="ECO:0000259" key="3">
    <source>
        <dbReference type="Pfam" id="PF02579"/>
    </source>
</evidence>
<dbReference type="Gene3D" id="1.10.150.590">
    <property type="entry name" value="Dinitrogenase iron-molybdenum cofactor, N-terminal"/>
    <property type="match status" value="1"/>
</dbReference>
<evidence type="ECO:0000313" key="5">
    <source>
        <dbReference type="EMBL" id="OQK15500.1"/>
    </source>
</evidence>
<dbReference type="InterPro" id="IPR034169">
    <property type="entry name" value="NifX-like"/>
</dbReference>
<evidence type="ECO:0000313" key="6">
    <source>
        <dbReference type="Proteomes" id="UP000191980"/>
    </source>
</evidence>
<evidence type="ECO:0000256" key="1">
    <source>
        <dbReference type="ARBA" id="ARBA00010285"/>
    </source>
</evidence>
<dbReference type="PANTHER" id="PTHR33937">
    <property type="entry name" value="IRON-MOLYBDENUM PROTEIN-RELATED-RELATED"/>
    <property type="match status" value="1"/>
</dbReference>
<reference evidence="5 6" key="1">
    <citation type="submission" date="2015-12" db="EMBL/GenBank/DDBJ databases">
        <authorList>
            <person name="Shamseldin A."/>
            <person name="Moawad H."/>
            <person name="Abd El-Rahim W.M."/>
            <person name="Sadowsky M.J."/>
        </authorList>
    </citation>
    <scope>NUCLEOTIDE SEQUENCE [LARGE SCALE GENOMIC DNA]</scope>
    <source>
        <strain evidence="5 6">WF1</strain>
    </source>
</reference>
<feature type="domain" description="Dinitrogenase iron-molybdenum cofactor biosynthesis" evidence="3">
    <location>
        <begin position="115"/>
        <end position="207"/>
    </location>
</feature>
<dbReference type="Pfam" id="PF16844">
    <property type="entry name" value="DIMCO_N"/>
    <property type="match status" value="1"/>
</dbReference>
<name>A0A1V8M1R0_9GAMM</name>
<comment type="similarity">
    <text evidence="1">Belongs to the NifX/NifY family.</text>
</comment>
<dbReference type="PANTHER" id="PTHR33937:SF1">
    <property type="entry name" value="IRON-MOLIBDENUM COFACTOR PROCESSING PROTEIN"/>
    <property type="match status" value="1"/>
</dbReference>
<proteinExistence type="inferred from homology"/>
<dbReference type="InterPro" id="IPR038127">
    <property type="entry name" value="NafY_N_sf"/>
</dbReference>
<dbReference type="InterPro" id="IPR051840">
    <property type="entry name" value="NifX/NifY_domain"/>
</dbReference>
<evidence type="ECO:0000256" key="2">
    <source>
        <dbReference type="ARBA" id="ARBA00023231"/>
    </source>
</evidence>
<organism evidence="5 6">
    <name type="scientific">Methyloprofundus sedimenti</name>
    <dbReference type="NCBI Taxonomy" id="1420851"/>
    <lineage>
        <taxon>Bacteria</taxon>
        <taxon>Pseudomonadati</taxon>
        <taxon>Pseudomonadota</taxon>
        <taxon>Gammaproteobacteria</taxon>
        <taxon>Methylococcales</taxon>
        <taxon>Methylococcaceae</taxon>
        <taxon>Methyloprofundus</taxon>
    </lineage>
</organism>
<dbReference type="RefSeq" id="WP_080523743.1">
    <property type="nucleotide sequence ID" value="NZ_LPUF01000003.1"/>
</dbReference>
<comment type="caution">
    <text evidence="5">The sequence shown here is derived from an EMBL/GenBank/DDBJ whole genome shotgun (WGS) entry which is preliminary data.</text>
</comment>
<dbReference type="InterPro" id="IPR031763">
    <property type="entry name" value="NafY_N"/>
</dbReference>
<feature type="domain" description="Dinitrogenase iron-molybdenum cofactor N-terminal" evidence="4">
    <location>
        <begin position="6"/>
        <end position="62"/>
    </location>
</feature>
<dbReference type="SUPFAM" id="SSF53146">
    <property type="entry name" value="Nitrogenase accessory factor-like"/>
    <property type="match status" value="1"/>
</dbReference>
<dbReference type="AlphaFoldDB" id="A0A1V8M1R0"/>
<evidence type="ECO:0008006" key="7">
    <source>
        <dbReference type="Google" id="ProtNLM"/>
    </source>
</evidence>
<dbReference type="OrthoDB" id="9797941at2"/>
<dbReference type="Gene3D" id="3.30.420.130">
    <property type="entry name" value="Dinitrogenase iron-molybdenum cofactor biosynthesis domain"/>
    <property type="match status" value="1"/>
</dbReference>
<sequence length="239" mass="26452">MNQSVLSRELALSIGLAARALPDIKPKQLINALVNSLKLPITEQKLKSLTLKSYQGALSKLLHKSYNLDLLRNSLAYLHSVEKTDLPEICRPPIKPYHDGDLPNSIRVAIVSEDGVHIDSAFTICEQVYIYQVSALKQQLIQIRVTDTPTAKKAIQKNHYRAELVQDCQVLYCSSIGGLAAAKVIKHGVHPLKVNSMAVITDILEQLQFVLLTSPPPWLAKAMGVVKDPLIHALEEKTL</sequence>